<dbReference type="GO" id="GO:0003677">
    <property type="term" value="F:DNA binding"/>
    <property type="evidence" value="ECO:0007669"/>
    <property type="project" value="UniProtKB-KW"/>
</dbReference>
<dbReference type="PRINTS" id="PR00038">
    <property type="entry name" value="HTHLUXR"/>
</dbReference>
<dbReference type="Pfam" id="PF00072">
    <property type="entry name" value="Response_reg"/>
    <property type="match status" value="1"/>
</dbReference>
<organism evidence="8 9">
    <name type="scientific">Streptomyces albireticuli</name>
    <dbReference type="NCBI Taxonomy" id="1940"/>
    <lineage>
        <taxon>Bacteria</taxon>
        <taxon>Bacillati</taxon>
        <taxon>Actinomycetota</taxon>
        <taxon>Actinomycetes</taxon>
        <taxon>Kitasatosporales</taxon>
        <taxon>Streptomycetaceae</taxon>
        <taxon>Streptomyces</taxon>
    </lineage>
</organism>
<proteinExistence type="predicted"/>
<evidence type="ECO:0000256" key="1">
    <source>
        <dbReference type="ARBA" id="ARBA00022553"/>
    </source>
</evidence>
<dbReference type="SUPFAM" id="SSF52172">
    <property type="entry name" value="CheY-like"/>
    <property type="match status" value="1"/>
</dbReference>
<evidence type="ECO:0000256" key="4">
    <source>
        <dbReference type="ARBA" id="ARBA00023163"/>
    </source>
</evidence>
<evidence type="ECO:0000256" key="5">
    <source>
        <dbReference type="PROSITE-ProRule" id="PRU00169"/>
    </source>
</evidence>
<dbReference type="RefSeq" id="WP_095583066.1">
    <property type="nucleotide sequence ID" value="NZ_JAJQQS010000010.1"/>
</dbReference>
<keyword evidence="1 5" id="KW-0597">Phosphoprotein</keyword>
<keyword evidence="3 8" id="KW-0238">DNA-binding</keyword>
<feature type="domain" description="HTH luxR-type" evidence="6">
    <location>
        <begin position="165"/>
        <end position="230"/>
    </location>
</feature>
<evidence type="ECO:0000313" key="8">
    <source>
        <dbReference type="EMBL" id="PAU46432.1"/>
    </source>
</evidence>
<dbReference type="Gene3D" id="3.40.50.2300">
    <property type="match status" value="1"/>
</dbReference>
<dbReference type="InterPro" id="IPR001789">
    <property type="entry name" value="Sig_transdc_resp-reg_receiver"/>
</dbReference>
<dbReference type="PANTHER" id="PTHR43214:SF24">
    <property type="entry name" value="TRANSCRIPTIONAL REGULATORY PROTEIN NARL-RELATED"/>
    <property type="match status" value="1"/>
</dbReference>
<dbReference type="GO" id="GO:0000160">
    <property type="term" value="P:phosphorelay signal transduction system"/>
    <property type="evidence" value="ECO:0007669"/>
    <property type="project" value="InterPro"/>
</dbReference>
<dbReference type="InterPro" id="IPR058245">
    <property type="entry name" value="NreC/VraR/RcsB-like_REC"/>
</dbReference>
<dbReference type="CDD" id="cd06170">
    <property type="entry name" value="LuxR_C_like"/>
    <property type="match status" value="1"/>
</dbReference>
<dbReference type="GO" id="GO:0006355">
    <property type="term" value="P:regulation of DNA-templated transcription"/>
    <property type="evidence" value="ECO:0007669"/>
    <property type="project" value="InterPro"/>
</dbReference>
<dbReference type="SUPFAM" id="SSF46894">
    <property type="entry name" value="C-terminal effector domain of the bipartite response regulators"/>
    <property type="match status" value="1"/>
</dbReference>
<evidence type="ECO:0000256" key="3">
    <source>
        <dbReference type="ARBA" id="ARBA00023125"/>
    </source>
</evidence>
<keyword evidence="4" id="KW-0804">Transcription</keyword>
<dbReference type="PROSITE" id="PS00622">
    <property type="entry name" value="HTH_LUXR_1"/>
    <property type="match status" value="1"/>
</dbReference>
<feature type="domain" description="Response regulatory" evidence="7">
    <location>
        <begin position="7"/>
        <end position="125"/>
    </location>
</feature>
<name>A0A2A2D548_9ACTN</name>
<gene>
    <name evidence="8" type="ORF">CK936_24105</name>
</gene>
<dbReference type="EMBL" id="NSJV01000455">
    <property type="protein sequence ID" value="PAU46432.1"/>
    <property type="molecule type" value="Genomic_DNA"/>
</dbReference>
<dbReference type="InterPro" id="IPR000792">
    <property type="entry name" value="Tscrpt_reg_LuxR_C"/>
</dbReference>
<protein>
    <submittedName>
        <fullName evidence="8">DNA-binding response regulator</fullName>
    </submittedName>
</protein>
<keyword evidence="2" id="KW-0805">Transcription regulation</keyword>
<feature type="modified residue" description="4-aspartylphosphate" evidence="5">
    <location>
        <position position="58"/>
    </location>
</feature>
<evidence type="ECO:0000259" key="7">
    <source>
        <dbReference type="PROSITE" id="PS50110"/>
    </source>
</evidence>
<reference evidence="8 9" key="1">
    <citation type="submission" date="2017-08" db="EMBL/GenBank/DDBJ databases">
        <title>Genome sequence of Streptomyces albireticuli NRRL B-1670.</title>
        <authorList>
            <person name="Graham D.E."/>
            <person name="Mahan K.M."/>
            <person name="Klingeman D.M."/>
            <person name="Hettich R.L."/>
            <person name="Parry R.J."/>
            <person name="Spain J.C."/>
        </authorList>
    </citation>
    <scope>NUCLEOTIDE SEQUENCE [LARGE SCALE GENOMIC DNA]</scope>
    <source>
        <strain evidence="8 9">NRRL B-1670</strain>
    </source>
</reference>
<dbReference type="PROSITE" id="PS50110">
    <property type="entry name" value="RESPONSE_REGULATORY"/>
    <property type="match status" value="1"/>
</dbReference>
<evidence type="ECO:0000313" key="9">
    <source>
        <dbReference type="Proteomes" id="UP000218944"/>
    </source>
</evidence>
<evidence type="ECO:0000259" key="6">
    <source>
        <dbReference type="PROSITE" id="PS50043"/>
    </source>
</evidence>
<comment type="caution">
    <text evidence="8">The sequence shown here is derived from an EMBL/GenBank/DDBJ whole genome shotgun (WGS) entry which is preliminary data.</text>
</comment>
<sequence>MTERRTRVLVVDDEILIREGLAALLRATPDLEVCGQAESGEEAVALAGELRPDIVLMDIRLRGADGVTATERILAEAPDPRPRILILTTYDLDEYVYAALRAGAAGFLLKDTPPERLFTAIRTVAAGDMLFAPTVTRRLIEAYTTRHAAPAASGDVPESAPEEDASELLAPLTRRERDILGLVARGLTNPEIAARLTVSISTVKTHINRIMTKLDLTSRAQAVTLAYESGLIRPAVVQRFS</sequence>
<dbReference type="InterPro" id="IPR039420">
    <property type="entry name" value="WalR-like"/>
</dbReference>
<dbReference type="PROSITE" id="PS50043">
    <property type="entry name" value="HTH_LUXR_2"/>
    <property type="match status" value="1"/>
</dbReference>
<accession>A0A2A2D548</accession>
<dbReference type="SMART" id="SM00421">
    <property type="entry name" value="HTH_LUXR"/>
    <property type="match status" value="1"/>
</dbReference>
<evidence type="ECO:0000256" key="2">
    <source>
        <dbReference type="ARBA" id="ARBA00023015"/>
    </source>
</evidence>
<dbReference type="Pfam" id="PF00196">
    <property type="entry name" value="GerE"/>
    <property type="match status" value="1"/>
</dbReference>
<dbReference type="AlphaFoldDB" id="A0A2A2D548"/>
<dbReference type="PANTHER" id="PTHR43214">
    <property type="entry name" value="TWO-COMPONENT RESPONSE REGULATOR"/>
    <property type="match status" value="1"/>
</dbReference>
<dbReference type="SMART" id="SM00448">
    <property type="entry name" value="REC"/>
    <property type="match status" value="1"/>
</dbReference>
<dbReference type="InterPro" id="IPR016032">
    <property type="entry name" value="Sig_transdc_resp-reg_C-effctor"/>
</dbReference>
<keyword evidence="9" id="KW-1185">Reference proteome</keyword>
<dbReference type="CDD" id="cd17535">
    <property type="entry name" value="REC_NarL-like"/>
    <property type="match status" value="1"/>
</dbReference>
<dbReference type="Proteomes" id="UP000218944">
    <property type="component" value="Unassembled WGS sequence"/>
</dbReference>
<dbReference type="InterPro" id="IPR011006">
    <property type="entry name" value="CheY-like_superfamily"/>
</dbReference>